<dbReference type="InterPro" id="IPR012337">
    <property type="entry name" value="RNaseH-like_sf"/>
</dbReference>
<evidence type="ECO:0000313" key="3">
    <source>
        <dbReference type="EMBL" id="MBA0086407.1"/>
    </source>
</evidence>
<keyword evidence="4" id="KW-1185">Reference proteome</keyword>
<keyword evidence="1" id="KW-0472">Membrane</keyword>
<keyword evidence="1" id="KW-0812">Transmembrane</keyword>
<organism evidence="3 4">
    <name type="scientific">Candidatus Acidiferrum panamense</name>
    <dbReference type="NCBI Taxonomy" id="2741543"/>
    <lineage>
        <taxon>Bacteria</taxon>
        <taxon>Pseudomonadati</taxon>
        <taxon>Acidobacteriota</taxon>
        <taxon>Terriglobia</taxon>
        <taxon>Candidatus Acidiferrales</taxon>
        <taxon>Candidatus Acidiferrum</taxon>
    </lineage>
</organism>
<protein>
    <submittedName>
        <fullName evidence="3">Transposase</fullName>
    </submittedName>
</protein>
<feature type="domain" description="Transposase IS4-like" evidence="2">
    <location>
        <begin position="120"/>
        <end position="277"/>
    </location>
</feature>
<dbReference type="AlphaFoldDB" id="A0A7V8NRY8"/>
<dbReference type="GO" id="GO:0004803">
    <property type="term" value="F:transposase activity"/>
    <property type="evidence" value="ECO:0007669"/>
    <property type="project" value="InterPro"/>
</dbReference>
<evidence type="ECO:0000259" key="2">
    <source>
        <dbReference type="Pfam" id="PF01609"/>
    </source>
</evidence>
<name>A0A7V8NRY8_9BACT</name>
<feature type="transmembrane region" description="Helical" evidence="1">
    <location>
        <begin position="268"/>
        <end position="288"/>
    </location>
</feature>
<dbReference type="EMBL" id="JACDQQ010001498">
    <property type="protein sequence ID" value="MBA0086407.1"/>
    <property type="molecule type" value="Genomic_DNA"/>
</dbReference>
<dbReference type="Pfam" id="PF01609">
    <property type="entry name" value="DDE_Tnp_1"/>
    <property type="match status" value="1"/>
</dbReference>
<dbReference type="GO" id="GO:0003677">
    <property type="term" value="F:DNA binding"/>
    <property type="evidence" value="ECO:0007669"/>
    <property type="project" value="InterPro"/>
</dbReference>
<comment type="caution">
    <text evidence="3">The sequence shown here is derived from an EMBL/GenBank/DDBJ whole genome shotgun (WGS) entry which is preliminary data.</text>
</comment>
<evidence type="ECO:0000313" key="4">
    <source>
        <dbReference type="Proteomes" id="UP000567293"/>
    </source>
</evidence>
<evidence type="ECO:0000256" key="1">
    <source>
        <dbReference type="SAM" id="Phobius"/>
    </source>
</evidence>
<keyword evidence="1" id="KW-1133">Transmembrane helix</keyword>
<accession>A0A7V8NRY8</accession>
<reference evidence="3" key="1">
    <citation type="submission" date="2020-06" db="EMBL/GenBank/DDBJ databases">
        <title>Legume-microbial interactions unlock mineral nutrients during tropical forest succession.</title>
        <authorList>
            <person name="Epihov D.Z."/>
        </authorList>
    </citation>
    <scope>NUCLEOTIDE SEQUENCE [LARGE SCALE GENOMIC DNA]</scope>
    <source>
        <strain evidence="3">Pan2503</strain>
    </source>
</reference>
<dbReference type="SUPFAM" id="SSF53098">
    <property type="entry name" value="Ribonuclease H-like"/>
    <property type="match status" value="1"/>
</dbReference>
<dbReference type="GO" id="GO:0006313">
    <property type="term" value="P:DNA transposition"/>
    <property type="evidence" value="ECO:0007669"/>
    <property type="project" value="InterPro"/>
</dbReference>
<sequence>MRDFVQALIDQQTGCQAQLARSFGNQEAAAKRLSRLLHNERLEPRHLADAVLLQALVQLPAHGPVRLAIDWTIEGQQYLLVVSLIVGRRAVPIYWRAYNAAVLKGRMQRYELAVIRRAVTRVIRKVGRRRVRVTADRGFADVALFTLLTDLKVAFVIRVKKSTKICMAGEWRQLDTLRFAGNTRRRTVGHLLYCASNPQALWVTMSRKRDRHGKWGIWYVVANRPSTAEQAVAEYAHRPGCEAGFRDAKWWLGFAQARIKQITAWSRLFALVAIALLIVVTLASRLLLRPGAQASALLRRVASRRRGRCELSLVSAMIALLHQEPGLYDYLVPRLKLKLDGNLANVS</sequence>
<dbReference type="InterPro" id="IPR002559">
    <property type="entry name" value="Transposase_11"/>
</dbReference>
<proteinExistence type="predicted"/>
<dbReference type="Proteomes" id="UP000567293">
    <property type="component" value="Unassembled WGS sequence"/>
</dbReference>
<gene>
    <name evidence="3" type="ORF">HRJ53_15615</name>
</gene>